<keyword evidence="3 6" id="KW-1133">Transmembrane helix</keyword>
<evidence type="ECO:0000256" key="5">
    <source>
        <dbReference type="SAM" id="MobiDB-lite"/>
    </source>
</evidence>
<dbReference type="InterPro" id="IPR051694">
    <property type="entry name" value="Immunoregulatory_rcpt-like"/>
</dbReference>
<dbReference type="GO" id="GO:0016020">
    <property type="term" value="C:membrane"/>
    <property type="evidence" value="ECO:0007669"/>
    <property type="project" value="UniProtKB-SubCell"/>
</dbReference>
<feature type="compositionally biased region" description="Polar residues" evidence="5">
    <location>
        <begin position="166"/>
        <end position="197"/>
    </location>
</feature>
<evidence type="ECO:0000313" key="8">
    <source>
        <dbReference type="Proteomes" id="UP000799770"/>
    </source>
</evidence>
<organism evidence="7 8">
    <name type="scientific">Lophiotrema nucula</name>
    <dbReference type="NCBI Taxonomy" id="690887"/>
    <lineage>
        <taxon>Eukaryota</taxon>
        <taxon>Fungi</taxon>
        <taxon>Dikarya</taxon>
        <taxon>Ascomycota</taxon>
        <taxon>Pezizomycotina</taxon>
        <taxon>Dothideomycetes</taxon>
        <taxon>Pleosporomycetidae</taxon>
        <taxon>Pleosporales</taxon>
        <taxon>Lophiotremataceae</taxon>
        <taxon>Lophiotrema</taxon>
    </lineage>
</organism>
<accession>A0A6A5Z7M8</accession>
<dbReference type="GO" id="GO:0071944">
    <property type="term" value="C:cell periphery"/>
    <property type="evidence" value="ECO:0007669"/>
    <property type="project" value="UniProtKB-ARBA"/>
</dbReference>
<name>A0A6A5Z7M8_9PLEO</name>
<feature type="compositionally biased region" description="Basic and acidic residues" evidence="5">
    <location>
        <begin position="431"/>
        <end position="451"/>
    </location>
</feature>
<gene>
    <name evidence="7" type="ORF">BDV96DRAFT_599655</name>
</gene>
<dbReference type="Proteomes" id="UP000799770">
    <property type="component" value="Unassembled WGS sequence"/>
</dbReference>
<dbReference type="PANTHER" id="PTHR15549">
    <property type="entry name" value="PAIRED IMMUNOGLOBULIN-LIKE TYPE 2 RECEPTOR"/>
    <property type="match status" value="1"/>
</dbReference>
<keyword evidence="4 6" id="KW-0472">Membrane</keyword>
<feature type="compositionally biased region" description="Low complexity" evidence="5">
    <location>
        <begin position="127"/>
        <end position="157"/>
    </location>
</feature>
<feature type="compositionally biased region" description="Low complexity" evidence="5">
    <location>
        <begin position="18"/>
        <end position="59"/>
    </location>
</feature>
<evidence type="ECO:0000256" key="6">
    <source>
        <dbReference type="SAM" id="Phobius"/>
    </source>
</evidence>
<keyword evidence="2 6" id="KW-0812">Transmembrane</keyword>
<feature type="region of interest" description="Disordered" evidence="5">
    <location>
        <begin position="625"/>
        <end position="667"/>
    </location>
</feature>
<dbReference type="OrthoDB" id="3936275at2759"/>
<evidence type="ECO:0000313" key="7">
    <source>
        <dbReference type="EMBL" id="KAF2115295.1"/>
    </source>
</evidence>
<feature type="compositionally biased region" description="Polar residues" evidence="5">
    <location>
        <begin position="560"/>
        <end position="574"/>
    </location>
</feature>
<evidence type="ECO:0000256" key="1">
    <source>
        <dbReference type="ARBA" id="ARBA00004167"/>
    </source>
</evidence>
<evidence type="ECO:0000256" key="2">
    <source>
        <dbReference type="ARBA" id="ARBA00022692"/>
    </source>
</evidence>
<feature type="region of interest" description="Disordered" evidence="5">
    <location>
        <begin position="1"/>
        <end position="88"/>
    </location>
</feature>
<protein>
    <submittedName>
        <fullName evidence="7">Uncharacterized protein</fullName>
    </submittedName>
</protein>
<comment type="subcellular location">
    <subcellularLocation>
        <location evidence="1">Membrane</location>
        <topology evidence="1">Single-pass membrane protein</topology>
    </subcellularLocation>
</comment>
<sequence length="667" mass="69535">MATPTDLTTTVSGKRCTRSQARTAATSTLTSTAAAEIVTPTELTSTTTTSEVQQIQSSAPAPPPSSTEEASSTAAASSAIGTDSPASSVAQTSVLANLSPSPPAAVVPAPGTDNNETAVAAAAAVSSVAGTSTPSATIAATSTSSSDAIAPASTPSSSDPPIPAESSVQAPSDQSSILVALPSNQASNSQPEQPQSTGASSGGSAGIISPDQGNPDDNGLTIAATGQTNVGGIVGGVVGGFVSIALISALLFLCLRRKRSKEPFVKWQKRVSEKDQAKPSVFDKLKAVPGKLKVIPEKIQAIPTGVGLLVAKLKGKKSGPAENPYRRHSVRSSVSSVYSVRSNGRSKSISEPPSRLRQQLRGFGDRMPSLKRSRTLLGKKQDSLVVGSQSPFPGIVEDPVLRNSKADNNPFADPGPLEPPRTLFALNPDPLSREGSPKPSRGDLDGLRDQQRPPLSPKPVAMSDRGSRDPFASIFDELEERNGSGTPEWLRDTSHQRSQSATTALRSHPPSSAYTASIYTTGDNPFIDPSDVPPVPSQPLPPNPPARPGNTYTPALPKFDSTSSAASRESNTSFFFGEPGPSRPTTNMFSSVSVIPRAGRQSDPFDLDRPEVLGFGNVNGRTVRASVTRQNSRKRTSSVPNWVSYDDGPYERASAVPGPLRKPSTRR</sequence>
<feature type="region of interest" description="Disordered" evidence="5">
    <location>
        <begin position="316"/>
        <end position="591"/>
    </location>
</feature>
<feature type="transmembrane region" description="Helical" evidence="6">
    <location>
        <begin position="230"/>
        <end position="255"/>
    </location>
</feature>
<dbReference type="AlphaFoldDB" id="A0A6A5Z7M8"/>
<keyword evidence="8" id="KW-1185">Reference proteome</keyword>
<feature type="compositionally biased region" description="Low complexity" evidence="5">
    <location>
        <begin position="66"/>
        <end position="79"/>
    </location>
</feature>
<dbReference type="EMBL" id="ML977323">
    <property type="protein sequence ID" value="KAF2115295.1"/>
    <property type="molecule type" value="Genomic_DNA"/>
</dbReference>
<evidence type="ECO:0000256" key="3">
    <source>
        <dbReference type="ARBA" id="ARBA00022989"/>
    </source>
</evidence>
<feature type="region of interest" description="Disordered" evidence="5">
    <location>
        <begin position="127"/>
        <end position="221"/>
    </location>
</feature>
<evidence type="ECO:0000256" key="4">
    <source>
        <dbReference type="ARBA" id="ARBA00023136"/>
    </source>
</evidence>
<feature type="compositionally biased region" description="Pro residues" evidence="5">
    <location>
        <begin position="531"/>
        <end position="547"/>
    </location>
</feature>
<feature type="compositionally biased region" description="Low complexity" evidence="5">
    <location>
        <begin position="331"/>
        <end position="346"/>
    </location>
</feature>
<proteinExistence type="predicted"/>
<reference evidence="7" key="1">
    <citation type="journal article" date="2020" name="Stud. Mycol.">
        <title>101 Dothideomycetes genomes: a test case for predicting lifestyles and emergence of pathogens.</title>
        <authorList>
            <person name="Haridas S."/>
            <person name="Albert R."/>
            <person name="Binder M."/>
            <person name="Bloem J."/>
            <person name="Labutti K."/>
            <person name="Salamov A."/>
            <person name="Andreopoulos B."/>
            <person name="Baker S."/>
            <person name="Barry K."/>
            <person name="Bills G."/>
            <person name="Bluhm B."/>
            <person name="Cannon C."/>
            <person name="Castanera R."/>
            <person name="Culley D."/>
            <person name="Daum C."/>
            <person name="Ezra D."/>
            <person name="Gonzalez J."/>
            <person name="Henrissat B."/>
            <person name="Kuo A."/>
            <person name="Liang C."/>
            <person name="Lipzen A."/>
            <person name="Lutzoni F."/>
            <person name="Magnuson J."/>
            <person name="Mondo S."/>
            <person name="Nolan M."/>
            <person name="Ohm R."/>
            <person name="Pangilinan J."/>
            <person name="Park H.-J."/>
            <person name="Ramirez L."/>
            <person name="Alfaro M."/>
            <person name="Sun H."/>
            <person name="Tritt A."/>
            <person name="Yoshinaga Y."/>
            <person name="Zwiers L.-H."/>
            <person name="Turgeon B."/>
            <person name="Goodwin S."/>
            <person name="Spatafora J."/>
            <person name="Crous P."/>
            <person name="Grigoriev I."/>
        </authorList>
    </citation>
    <scope>NUCLEOTIDE SEQUENCE</scope>
    <source>
        <strain evidence="7">CBS 627.86</strain>
    </source>
</reference>
<feature type="compositionally biased region" description="Polar residues" evidence="5">
    <location>
        <begin position="496"/>
        <end position="523"/>
    </location>
</feature>
<feature type="compositionally biased region" description="Polar residues" evidence="5">
    <location>
        <begin position="1"/>
        <end position="12"/>
    </location>
</feature>